<keyword evidence="2" id="KW-0645">Protease</keyword>
<evidence type="ECO:0000259" key="4">
    <source>
        <dbReference type="Pfam" id="PF04586"/>
    </source>
</evidence>
<dbReference type="EMBL" id="CP001055">
    <property type="protein sequence ID" value="ACC98251.1"/>
    <property type="molecule type" value="Genomic_DNA"/>
</dbReference>
<accession>B2KCK5</accession>
<evidence type="ECO:0000256" key="2">
    <source>
        <dbReference type="ARBA" id="ARBA00022670"/>
    </source>
</evidence>
<dbReference type="OrthoDB" id="9804926at2"/>
<reference evidence="5 6" key="1">
    <citation type="journal article" date="2009" name="Appl. Environ. Microbiol.">
        <title>Genomic analysis of 'Elusimicrobium minutum,' the first cultivated representative of the phylum 'Elusimicrobia' (formerly termite group 1).</title>
        <authorList>
            <person name="Herlemann D.P.R."/>
            <person name="Geissinger O."/>
            <person name="Ikeda-Ohtsubo W."/>
            <person name="Kunin V."/>
            <person name="Sun H."/>
            <person name="Lapidus A."/>
            <person name="Hugenholtz P."/>
            <person name="Brune A."/>
        </authorList>
    </citation>
    <scope>NUCLEOTIDE SEQUENCE [LARGE SCALE GENOMIC DNA]</scope>
    <source>
        <strain evidence="5 6">Pei191</strain>
    </source>
</reference>
<organism evidence="5 6">
    <name type="scientific">Elusimicrobium minutum (strain Pei191)</name>
    <dbReference type="NCBI Taxonomy" id="445932"/>
    <lineage>
        <taxon>Bacteria</taxon>
        <taxon>Pseudomonadati</taxon>
        <taxon>Elusimicrobiota</taxon>
        <taxon>Elusimicrobia</taxon>
        <taxon>Elusimicrobiales</taxon>
        <taxon>Elusimicrobiaceae</taxon>
        <taxon>Elusimicrobium</taxon>
    </lineage>
</organism>
<gene>
    <name evidence="5" type="ordered locus">Emin_0696</name>
</gene>
<keyword evidence="3" id="KW-0378">Hydrolase</keyword>
<keyword evidence="1" id="KW-1188">Viral release from host cell</keyword>
<dbReference type="KEGG" id="emi:Emin_0696"/>
<dbReference type="HOGENOM" id="CLU_1376278_0_0_0"/>
<evidence type="ECO:0000256" key="3">
    <source>
        <dbReference type="ARBA" id="ARBA00022801"/>
    </source>
</evidence>
<dbReference type="Proteomes" id="UP000001029">
    <property type="component" value="Chromosome"/>
</dbReference>
<dbReference type="STRING" id="445932.Emin_0696"/>
<dbReference type="GO" id="GO:0006508">
    <property type="term" value="P:proteolysis"/>
    <property type="evidence" value="ECO:0007669"/>
    <property type="project" value="UniProtKB-KW"/>
</dbReference>
<dbReference type="Pfam" id="PF04586">
    <property type="entry name" value="Peptidase_S78"/>
    <property type="match status" value="1"/>
</dbReference>
<evidence type="ECO:0000313" key="5">
    <source>
        <dbReference type="EMBL" id="ACC98251.1"/>
    </source>
</evidence>
<proteinExistence type="predicted"/>
<protein>
    <submittedName>
        <fullName evidence="5">Peptidase U35 phage prohead HK97</fullName>
    </submittedName>
</protein>
<evidence type="ECO:0000313" key="6">
    <source>
        <dbReference type="Proteomes" id="UP000001029"/>
    </source>
</evidence>
<keyword evidence="6" id="KW-1185">Reference proteome</keyword>
<name>B2KCK5_ELUMP</name>
<dbReference type="AlphaFoldDB" id="B2KCK5"/>
<feature type="domain" description="Prohead serine protease" evidence="4">
    <location>
        <begin position="22"/>
        <end position="176"/>
    </location>
</feature>
<dbReference type="RefSeq" id="WP_012414866.1">
    <property type="nucleotide sequence ID" value="NC_010644.1"/>
</dbReference>
<dbReference type="GO" id="GO:0008233">
    <property type="term" value="F:peptidase activity"/>
    <property type="evidence" value="ECO:0007669"/>
    <property type="project" value="UniProtKB-KW"/>
</dbReference>
<dbReference type="InterPro" id="IPR054613">
    <property type="entry name" value="Peptidase_S78_dom"/>
</dbReference>
<evidence type="ECO:0000256" key="1">
    <source>
        <dbReference type="ARBA" id="ARBA00022612"/>
    </source>
</evidence>
<sequence>MKHIIKGTKVLPAVKILPISEVKITETSQGLVYIQGYANTKNKADRYGDIPTVYHKKRDYVYELKHFAKNPVLLIDHVNRIDHLAGSVVNIREDDKGLYFKAVFSTSGHPIVAHARHIYKEGHAKGISIAGRFHFEDNDNPSHLTYAEIYEISLVAVPADPDSLAQAVEKTIDEAENEKNIKLKLQEEIDAWLTALNK</sequence>